<name>M4VAU4_9BACT</name>
<dbReference type="KEGG" id="bex:A11Q_2132"/>
<keyword evidence="1" id="KW-0472">Membrane</keyword>
<proteinExistence type="predicted"/>
<feature type="signal peptide" evidence="2">
    <location>
        <begin position="1"/>
        <end position="21"/>
    </location>
</feature>
<reference evidence="3 4" key="1">
    <citation type="journal article" date="2013" name="ISME J.">
        <title>By their genes ye shall know them: genomic signatures of predatory bacteria.</title>
        <authorList>
            <person name="Pasternak Z."/>
            <person name="Pietrokovski S."/>
            <person name="Rotem O."/>
            <person name="Gophna U."/>
            <person name="Lurie-Weinberger M.N."/>
            <person name="Jurkevitch E."/>
        </authorList>
    </citation>
    <scope>NUCLEOTIDE SEQUENCE [LARGE SCALE GENOMIC DNA]</scope>
    <source>
        <strain evidence="3 4">JSS</strain>
    </source>
</reference>
<dbReference type="EMBL" id="CP003537">
    <property type="protein sequence ID" value="AGH96348.1"/>
    <property type="molecule type" value="Genomic_DNA"/>
</dbReference>
<keyword evidence="4" id="KW-1185">Reference proteome</keyword>
<dbReference type="Proteomes" id="UP000012040">
    <property type="component" value="Chromosome"/>
</dbReference>
<keyword evidence="1" id="KW-0812">Transmembrane</keyword>
<feature type="chain" id="PRO_5004060546" evidence="2">
    <location>
        <begin position="22"/>
        <end position="356"/>
    </location>
</feature>
<evidence type="ECO:0000256" key="2">
    <source>
        <dbReference type="SAM" id="SignalP"/>
    </source>
</evidence>
<accession>M4VAU4</accession>
<evidence type="ECO:0000313" key="4">
    <source>
        <dbReference type="Proteomes" id="UP000012040"/>
    </source>
</evidence>
<keyword evidence="2" id="KW-0732">Signal</keyword>
<dbReference type="RefSeq" id="WP_015470838.1">
    <property type="nucleotide sequence ID" value="NC_020813.1"/>
</dbReference>
<gene>
    <name evidence="3" type="ORF">A11Q_2132</name>
</gene>
<dbReference type="PATRIC" id="fig|1184267.3.peg.2157"/>
<protein>
    <submittedName>
        <fullName evidence="3">Uncharacterized protein</fullName>
    </submittedName>
</protein>
<dbReference type="STRING" id="1184267.A11Q_2132"/>
<keyword evidence="1" id="KW-1133">Transmembrane helix</keyword>
<sequence>MKNITISFISLFFMFQSIAFAFNDKKTNPLLTDNYIKICSSGTMDPFVAKDEVEQLLIGLISTVTKVGQIEQLNKAQALKENLTKMSFSERILAANILMMARSNNLKEIRQFLSFSSENRIIESYRMYYDGVLDSYMGNLENGYKQIELAIDNLPFIDEGMILSLISLAIKLPEPPNTINKSLSLINNLQDSNPMKYLLLANKEMFLYGWESKSSKITELIQKAYQLCPKDIAVVFSFAAIEDSHFKIELAKDLYLEISSDNVLYYPEIDVRLLQYYYYDAQDMTNAKIYLTKSQASWPYLTIEDKNIVKEVTDSLEERSFQTPYSNVLVYISVPLIGLILGLIVFIKRFKKHKNT</sequence>
<dbReference type="HOGENOM" id="CLU_777703_0_0_7"/>
<dbReference type="AlphaFoldDB" id="M4VAU4"/>
<evidence type="ECO:0000256" key="1">
    <source>
        <dbReference type="SAM" id="Phobius"/>
    </source>
</evidence>
<evidence type="ECO:0000313" key="3">
    <source>
        <dbReference type="EMBL" id="AGH96348.1"/>
    </source>
</evidence>
<feature type="transmembrane region" description="Helical" evidence="1">
    <location>
        <begin position="328"/>
        <end position="347"/>
    </location>
</feature>
<organism evidence="3 4">
    <name type="scientific">Pseudobdellovibrio exovorus JSS</name>
    <dbReference type="NCBI Taxonomy" id="1184267"/>
    <lineage>
        <taxon>Bacteria</taxon>
        <taxon>Pseudomonadati</taxon>
        <taxon>Bdellovibrionota</taxon>
        <taxon>Bdellovibrionia</taxon>
        <taxon>Bdellovibrionales</taxon>
        <taxon>Pseudobdellovibrionaceae</taxon>
        <taxon>Pseudobdellovibrio</taxon>
    </lineage>
</organism>